<evidence type="ECO:0000256" key="4">
    <source>
        <dbReference type="SAM" id="SignalP"/>
    </source>
</evidence>
<sequence length="470" mass="47853">MFRWTAAALVALAMLAATPAAQAQRLAARYELDGSGADSSGFGNDARPFGSPEGIPDGKFGSAFRFGDVTDGFIVNSSSMLQPPTISVAAWVRSPTPVGTVKTILSQGGAGNCSYSSYALYTGGSADAPGVRFYIWNGTAAVVSPPGPQTIWDGAWHMVAGTYDQAKVRLYVDGVQVGDGTPASGPIVYDLPGTNNFAIGNYAGKLFGGECIENTAFPRDIDQVMVFTSSLSAAEVAALPAIPTPPPTPTPTPEPPPVPTATPVLDSDGDGIPDSEDTLPAGNLPPIAGKRVQAAAASGELLVKLPGANGFVALKGAASLPVGSVVDARAGSLTVAAAANARGTSTGSAKLAAGIFKIRQDRAAAATDLLLQTPAGAARACAPGRTPPKKGVVRTLSVTTTKGVFRTVAAKGAIKGQKATWVVSDTCSGTLTQVKKGKVSVKAGKRTKTLKAGQRYLIKARLFAARQKGV</sequence>
<keyword evidence="2" id="KW-1015">Disulfide bond</keyword>
<comment type="caution">
    <text evidence="6">The sequence shown here is derived from an EMBL/GenBank/DDBJ whole genome shotgun (WGS) entry which is preliminary data.</text>
</comment>
<evidence type="ECO:0000256" key="3">
    <source>
        <dbReference type="SAM" id="MobiDB-lite"/>
    </source>
</evidence>
<keyword evidence="1 4" id="KW-0732">Signal</keyword>
<feature type="region of interest" description="Disordered" evidence="3">
    <location>
        <begin position="240"/>
        <end position="282"/>
    </location>
</feature>
<dbReference type="SUPFAM" id="SSF49899">
    <property type="entry name" value="Concanavalin A-like lectins/glucanases"/>
    <property type="match status" value="1"/>
</dbReference>
<feature type="domain" description="LamG-like jellyroll fold" evidence="5">
    <location>
        <begin position="84"/>
        <end position="234"/>
    </location>
</feature>
<dbReference type="InterPro" id="IPR013320">
    <property type="entry name" value="ConA-like_dom_sf"/>
</dbReference>
<reference evidence="6" key="1">
    <citation type="submission" date="2022-10" db="EMBL/GenBank/DDBJ databases">
        <title>The WGS of Solirubrobacter ginsenosidimutans DSM 21036.</title>
        <authorList>
            <person name="Jiang Z."/>
        </authorList>
    </citation>
    <scope>NUCLEOTIDE SEQUENCE</scope>
    <source>
        <strain evidence="6">DSM 21036</strain>
    </source>
</reference>
<name>A0A9X3MZ16_9ACTN</name>
<dbReference type="Gene3D" id="2.60.120.200">
    <property type="match status" value="1"/>
</dbReference>
<dbReference type="Proteomes" id="UP001149140">
    <property type="component" value="Unassembled WGS sequence"/>
</dbReference>
<feature type="compositionally biased region" description="Pro residues" evidence="3">
    <location>
        <begin position="242"/>
        <end position="260"/>
    </location>
</feature>
<proteinExistence type="predicted"/>
<gene>
    <name evidence="6" type="ORF">OM076_27095</name>
</gene>
<protein>
    <submittedName>
        <fullName evidence="6">LamG domain-containing protein</fullName>
    </submittedName>
</protein>
<organism evidence="6 7">
    <name type="scientific">Solirubrobacter ginsenosidimutans</name>
    <dbReference type="NCBI Taxonomy" id="490573"/>
    <lineage>
        <taxon>Bacteria</taxon>
        <taxon>Bacillati</taxon>
        <taxon>Actinomycetota</taxon>
        <taxon>Thermoleophilia</taxon>
        <taxon>Solirubrobacterales</taxon>
        <taxon>Solirubrobacteraceae</taxon>
        <taxon>Solirubrobacter</taxon>
    </lineage>
</organism>
<dbReference type="AlphaFoldDB" id="A0A9X3MZ16"/>
<evidence type="ECO:0000256" key="1">
    <source>
        <dbReference type="ARBA" id="ARBA00022729"/>
    </source>
</evidence>
<dbReference type="RefSeq" id="WP_270043216.1">
    <property type="nucleotide sequence ID" value="NZ_JAPDOD010000029.1"/>
</dbReference>
<feature type="signal peptide" evidence="4">
    <location>
        <begin position="1"/>
        <end position="23"/>
    </location>
</feature>
<evidence type="ECO:0000313" key="6">
    <source>
        <dbReference type="EMBL" id="MDA0163968.1"/>
    </source>
</evidence>
<evidence type="ECO:0000259" key="5">
    <source>
        <dbReference type="SMART" id="SM00560"/>
    </source>
</evidence>
<dbReference type="EMBL" id="JAPDOD010000029">
    <property type="protein sequence ID" value="MDA0163968.1"/>
    <property type="molecule type" value="Genomic_DNA"/>
</dbReference>
<accession>A0A9X3MZ16</accession>
<keyword evidence="7" id="KW-1185">Reference proteome</keyword>
<dbReference type="SMART" id="SM00560">
    <property type="entry name" value="LamGL"/>
    <property type="match status" value="1"/>
</dbReference>
<evidence type="ECO:0000256" key="2">
    <source>
        <dbReference type="ARBA" id="ARBA00023157"/>
    </source>
</evidence>
<dbReference type="Pfam" id="PF13385">
    <property type="entry name" value="Laminin_G_3"/>
    <property type="match status" value="1"/>
</dbReference>
<evidence type="ECO:0000313" key="7">
    <source>
        <dbReference type="Proteomes" id="UP001149140"/>
    </source>
</evidence>
<feature type="compositionally biased region" description="Acidic residues" evidence="3">
    <location>
        <begin position="267"/>
        <end position="277"/>
    </location>
</feature>
<feature type="chain" id="PRO_5040917536" evidence="4">
    <location>
        <begin position="24"/>
        <end position="470"/>
    </location>
</feature>
<dbReference type="InterPro" id="IPR006558">
    <property type="entry name" value="LamG-like"/>
</dbReference>